<dbReference type="Pfam" id="PF01066">
    <property type="entry name" value="CDP-OH_P_transf"/>
    <property type="match status" value="1"/>
</dbReference>
<dbReference type="OrthoDB" id="10020554at2759"/>
<organism evidence="12 13">
    <name type="scientific">Bremia lactucae</name>
    <name type="common">Lettuce downy mildew</name>
    <dbReference type="NCBI Taxonomy" id="4779"/>
    <lineage>
        <taxon>Eukaryota</taxon>
        <taxon>Sar</taxon>
        <taxon>Stramenopiles</taxon>
        <taxon>Oomycota</taxon>
        <taxon>Peronosporomycetes</taxon>
        <taxon>Peronosporales</taxon>
        <taxon>Peronosporaceae</taxon>
        <taxon>Bremia</taxon>
    </lineage>
</organism>
<sequence length="324" mass="36015">MRSPPLRGTLCNYQANSGLLSYPRPNGLRFKVSKTTHRHSVPRQSMSTAPGTDFKRQKCQKGLESNEQALSSKDNLTHDMNITRNLSLRQVLNVPNVITMSRILATPYLAQLILQEDHVYAIGLLALAGFSDWLDGFLARTFNQESIVGSFLDPFADKLLIGTLSVSMMWTGLLPFPLAALILSRDFLLIGGTFYHRLRTKTISSGFFDTSDSIAFEVKPSMLSKLNTASQLLVFGSALANTSWQIPSDFILNVLFGAAGMTTVLSGSEYLYGYMTKTAAFKPIGKPLSKVVQRTELVLKRQEAAIKRTKEALEDRVKRQLRSK</sequence>
<dbReference type="Gene3D" id="1.20.120.1760">
    <property type="match status" value="1"/>
</dbReference>
<dbReference type="PANTHER" id="PTHR14269:SF60">
    <property type="entry name" value="CARDIOLIPIN SYNTHASE (CMP-FORMING)"/>
    <property type="match status" value="1"/>
</dbReference>
<evidence type="ECO:0000256" key="11">
    <source>
        <dbReference type="SAM" id="Coils"/>
    </source>
</evidence>
<evidence type="ECO:0000256" key="10">
    <source>
        <dbReference type="RuleBase" id="RU003750"/>
    </source>
</evidence>
<dbReference type="PROSITE" id="PS00379">
    <property type="entry name" value="CDP_ALCOHOL_P_TRANSF"/>
    <property type="match status" value="1"/>
</dbReference>
<keyword evidence="2" id="KW-0444">Lipid biosynthesis</keyword>
<keyword evidence="9" id="KW-1208">Phospholipid metabolism</keyword>
<comment type="similarity">
    <text evidence="10">Belongs to the CDP-alcohol phosphatidyltransferase class-I family.</text>
</comment>
<dbReference type="GO" id="GO:0016020">
    <property type="term" value="C:membrane"/>
    <property type="evidence" value="ECO:0007669"/>
    <property type="project" value="UniProtKB-SubCell"/>
</dbReference>
<protein>
    <recommendedName>
        <fullName evidence="14">Cardiolipin synthase</fullName>
    </recommendedName>
</protein>
<dbReference type="Proteomes" id="UP000294530">
    <property type="component" value="Unassembled WGS sequence"/>
</dbReference>
<dbReference type="RefSeq" id="XP_067819446.1">
    <property type="nucleotide sequence ID" value="XM_067963725.1"/>
</dbReference>
<evidence type="ECO:0008006" key="14">
    <source>
        <dbReference type="Google" id="ProtNLM"/>
    </source>
</evidence>
<comment type="caution">
    <text evidence="12">The sequence shown here is derived from an EMBL/GenBank/DDBJ whole genome shotgun (WGS) entry which is preliminary data.</text>
</comment>
<evidence type="ECO:0000256" key="6">
    <source>
        <dbReference type="ARBA" id="ARBA00023098"/>
    </source>
</evidence>
<keyword evidence="8" id="KW-0594">Phospholipid biosynthesis</keyword>
<keyword evidence="13" id="KW-1185">Reference proteome</keyword>
<evidence type="ECO:0000256" key="8">
    <source>
        <dbReference type="ARBA" id="ARBA00023209"/>
    </source>
</evidence>
<keyword evidence="11" id="KW-0175">Coiled coil</keyword>
<keyword evidence="5" id="KW-1133">Transmembrane helix</keyword>
<reference evidence="12 13" key="1">
    <citation type="journal article" date="2021" name="Genome Biol.">
        <title>AFLAP: assembly-free linkage analysis pipeline using k-mers from genome sequencing data.</title>
        <authorList>
            <person name="Fletcher K."/>
            <person name="Zhang L."/>
            <person name="Gil J."/>
            <person name="Han R."/>
            <person name="Cavanaugh K."/>
            <person name="Michelmore R."/>
        </authorList>
    </citation>
    <scope>NUCLEOTIDE SEQUENCE [LARGE SCALE GENOMIC DNA]</scope>
    <source>
        <strain evidence="12 13">SF5</strain>
    </source>
</reference>
<evidence type="ECO:0000256" key="1">
    <source>
        <dbReference type="ARBA" id="ARBA00004141"/>
    </source>
</evidence>
<dbReference type="InterPro" id="IPR048254">
    <property type="entry name" value="CDP_ALCOHOL_P_TRANSF_CS"/>
</dbReference>
<evidence type="ECO:0000313" key="13">
    <source>
        <dbReference type="Proteomes" id="UP000294530"/>
    </source>
</evidence>
<gene>
    <name evidence="12" type="ORF">CCR75_005647</name>
</gene>
<name>A0A976IFG7_BRELC</name>
<evidence type="ECO:0000256" key="7">
    <source>
        <dbReference type="ARBA" id="ARBA00023136"/>
    </source>
</evidence>
<dbReference type="GeneID" id="94349396"/>
<dbReference type="InterPro" id="IPR050324">
    <property type="entry name" value="CDP-alcohol_PTase-I"/>
</dbReference>
<evidence type="ECO:0000256" key="2">
    <source>
        <dbReference type="ARBA" id="ARBA00022516"/>
    </source>
</evidence>
<dbReference type="AlphaFoldDB" id="A0A976IFG7"/>
<accession>A0A976IFG7</accession>
<dbReference type="InterPro" id="IPR000462">
    <property type="entry name" value="CDP-OH_P_trans"/>
</dbReference>
<comment type="subcellular location">
    <subcellularLocation>
        <location evidence="1">Membrane</location>
        <topology evidence="1">Multi-pass membrane protein</topology>
    </subcellularLocation>
</comment>
<feature type="coiled-coil region" evidence="11">
    <location>
        <begin position="292"/>
        <end position="319"/>
    </location>
</feature>
<keyword evidence="6" id="KW-0443">Lipid metabolism</keyword>
<proteinExistence type="inferred from homology"/>
<dbReference type="GO" id="GO:0005739">
    <property type="term" value="C:mitochondrion"/>
    <property type="evidence" value="ECO:0007669"/>
    <property type="project" value="TreeGrafter"/>
</dbReference>
<evidence type="ECO:0000256" key="4">
    <source>
        <dbReference type="ARBA" id="ARBA00022692"/>
    </source>
</evidence>
<keyword evidence="4" id="KW-0812">Transmembrane</keyword>
<dbReference type="GO" id="GO:0032049">
    <property type="term" value="P:cardiolipin biosynthetic process"/>
    <property type="evidence" value="ECO:0007669"/>
    <property type="project" value="TreeGrafter"/>
</dbReference>
<dbReference type="FunFam" id="1.20.120.1760:FF:000033">
    <property type="entry name" value="CDP-alcohol phosphatidyltransferase"/>
    <property type="match status" value="1"/>
</dbReference>
<dbReference type="InterPro" id="IPR043130">
    <property type="entry name" value="CDP-OH_PTrfase_TM_dom"/>
</dbReference>
<evidence type="ECO:0000256" key="5">
    <source>
        <dbReference type="ARBA" id="ARBA00022989"/>
    </source>
</evidence>
<evidence type="ECO:0000256" key="9">
    <source>
        <dbReference type="ARBA" id="ARBA00023264"/>
    </source>
</evidence>
<evidence type="ECO:0000256" key="3">
    <source>
        <dbReference type="ARBA" id="ARBA00022679"/>
    </source>
</evidence>
<dbReference type="EMBL" id="SHOA02000008">
    <property type="protein sequence ID" value="TDH69947.1"/>
    <property type="molecule type" value="Genomic_DNA"/>
</dbReference>
<keyword evidence="7" id="KW-0472">Membrane</keyword>
<dbReference type="PANTHER" id="PTHR14269">
    <property type="entry name" value="CDP-DIACYLGLYCEROL--GLYCEROL-3-PHOSPHATE 3-PHOSPHATIDYLTRANSFERASE-RELATED"/>
    <property type="match status" value="1"/>
</dbReference>
<dbReference type="KEGG" id="blac:94349396"/>
<evidence type="ECO:0000313" key="12">
    <source>
        <dbReference type="EMBL" id="TDH69947.1"/>
    </source>
</evidence>
<keyword evidence="3 10" id="KW-0808">Transferase</keyword>
<dbReference type="GO" id="GO:0043337">
    <property type="term" value="F:cardiolipin synthase (CMP-forming)"/>
    <property type="evidence" value="ECO:0007669"/>
    <property type="project" value="TreeGrafter"/>
</dbReference>